<dbReference type="EMBL" id="QGNW01000170">
    <property type="protein sequence ID" value="RVW88739.1"/>
    <property type="molecule type" value="Genomic_DNA"/>
</dbReference>
<comment type="caution">
    <text evidence="3">The sequence shown here is derived from an EMBL/GenBank/DDBJ whole genome shotgun (WGS) entry which is preliminary data.</text>
</comment>
<sequence length="147" mass="16727">MRNKEGEKKRAFLTLEELRQLSDDTNTYKSIVCGLPMIYDMLMNLLVYFFPLPFHFISNVSRFVLEPKSALMSEQEQKLKDSEAAIAGLQVCFSAFFLSIFVARWTDFQGILREADGRGREQPEGAAAARSRSCSSNHVDDCNVNLF</sequence>
<dbReference type="Proteomes" id="UP000288805">
    <property type="component" value="Unassembled WGS sequence"/>
</dbReference>
<protein>
    <submittedName>
        <fullName evidence="3">Uncharacterized protein</fullName>
    </submittedName>
</protein>
<evidence type="ECO:0000256" key="1">
    <source>
        <dbReference type="ARBA" id="ARBA00023186"/>
    </source>
</evidence>
<gene>
    <name evidence="3" type="ORF">CK203_034630</name>
</gene>
<feature type="transmembrane region" description="Helical" evidence="2">
    <location>
        <begin position="84"/>
        <end position="103"/>
    </location>
</feature>
<evidence type="ECO:0000256" key="2">
    <source>
        <dbReference type="SAM" id="Phobius"/>
    </source>
</evidence>
<organism evidence="3 4">
    <name type="scientific">Vitis vinifera</name>
    <name type="common">Grape</name>
    <dbReference type="NCBI Taxonomy" id="29760"/>
    <lineage>
        <taxon>Eukaryota</taxon>
        <taxon>Viridiplantae</taxon>
        <taxon>Streptophyta</taxon>
        <taxon>Embryophyta</taxon>
        <taxon>Tracheophyta</taxon>
        <taxon>Spermatophyta</taxon>
        <taxon>Magnoliopsida</taxon>
        <taxon>eudicotyledons</taxon>
        <taxon>Gunneridae</taxon>
        <taxon>Pentapetalae</taxon>
        <taxon>rosids</taxon>
        <taxon>Vitales</taxon>
        <taxon>Vitaceae</taxon>
        <taxon>Viteae</taxon>
        <taxon>Vitis</taxon>
    </lineage>
</organism>
<name>A0A438HWB4_VITVI</name>
<dbReference type="PANTHER" id="PTHR20903">
    <property type="entry name" value="PREFOLDIN SUBUNIT 1-RELATED"/>
    <property type="match status" value="1"/>
</dbReference>
<proteinExistence type="predicted"/>
<reference evidence="3 4" key="1">
    <citation type="journal article" date="2018" name="PLoS Genet.">
        <title>Population sequencing reveals clonal diversity and ancestral inbreeding in the grapevine cultivar Chardonnay.</title>
        <authorList>
            <person name="Roach M.J."/>
            <person name="Johnson D.L."/>
            <person name="Bohlmann J."/>
            <person name="van Vuuren H.J."/>
            <person name="Jones S.J."/>
            <person name="Pretorius I.S."/>
            <person name="Schmidt S.A."/>
            <person name="Borneman A.R."/>
        </authorList>
    </citation>
    <scope>NUCLEOTIDE SEQUENCE [LARGE SCALE GENOMIC DNA]</scope>
    <source>
        <strain evidence="4">cv. Chardonnay</strain>
        <tissue evidence="3">Leaf</tissue>
    </source>
</reference>
<dbReference type="PANTHER" id="PTHR20903:SF0">
    <property type="entry name" value="PREFOLDIN SUBUNIT 1"/>
    <property type="match status" value="1"/>
</dbReference>
<evidence type="ECO:0000313" key="3">
    <source>
        <dbReference type="EMBL" id="RVW88739.1"/>
    </source>
</evidence>
<keyword evidence="1" id="KW-0143">Chaperone</keyword>
<evidence type="ECO:0000313" key="4">
    <source>
        <dbReference type="Proteomes" id="UP000288805"/>
    </source>
</evidence>
<accession>A0A438HWB4</accession>
<keyword evidence="2" id="KW-0812">Transmembrane</keyword>
<keyword evidence="2" id="KW-0472">Membrane</keyword>
<dbReference type="AlphaFoldDB" id="A0A438HWB4"/>
<keyword evidence="2" id="KW-1133">Transmembrane helix</keyword>